<dbReference type="EMBL" id="JBHSIT010000005">
    <property type="protein sequence ID" value="MFC4909204.1"/>
    <property type="molecule type" value="Genomic_DNA"/>
</dbReference>
<dbReference type="Pfam" id="PF19054">
    <property type="entry name" value="DUF5753"/>
    <property type="match status" value="1"/>
</dbReference>
<evidence type="ECO:0000259" key="1">
    <source>
        <dbReference type="PROSITE" id="PS50943"/>
    </source>
</evidence>
<keyword evidence="3" id="KW-1185">Reference proteome</keyword>
<name>A0ABV9TYX0_9ACTN</name>
<dbReference type="SUPFAM" id="SSF47413">
    <property type="entry name" value="lambda repressor-like DNA-binding domains"/>
    <property type="match status" value="1"/>
</dbReference>
<dbReference type="InterPro" id="IPR010982">
    <property type="entry name" value="Lambda_DNA-bd_dom_sf"/>
</dbReference>
<proteinExistence type="predicted"/>
<dbReference type="RefSeq" id="WP_378256540.1">
    <property type="nucleotide sequence ID" value="NZ_JBHSIT010000005.1"/>
</dbReference>
<dbReference type="Gene3D" id="1.10.260.40">
    <property type="entry name" value="lambda repressor-like DNA-binding domains"/>
    <property type="match status" value="1"/>
</dbReference>
<dbReference type="InterPro" id="IPR043917">
    <property type="entry name" value="DUF5753"/>
</dbReference>
<gene>
    <name evidence="2" type="ORF">ACFPCY_17920</name>
</gene>
<dbReference type="PROSITE" id="PS50943">
    <property type="entry name" value="HTH_CROC1"/>
    <property type="match status" value="1"/>
</dbReference>
<dbReference type="Pfam" id="PF13560">
    <property type="entry name" value="HTH_31"/>
    <property type="match status" value="1"/>
</dbReference>
<comment type="caution">
    <text evidence="2">The sequence shown here is derived from an EMBL/GenBank/DDBJ whole genome shotgun (WGS) entry which is preliminary data.</text>
</comment>
<dbReference type="CDD" id="cd00093">
    <property type="entry name" value="HTH_XRE"/>
    <property type="match status" value="1"/>
</dbReference>
<sequence length="287" mass="32721">MAYEQRKAYRRRKIGDALRQFREERGLTQGEAALLVDRSASSLSAFENGYQSIRPRDLLYILDEYGVTDAAERARLLSLARQGRQYGWWHTFEQRLEPGVLDFASLESDALRIRIFAPSWVHGLFQSEDYARQIITHSGVALRSTRDVETEIEFRLGRQRDLLRPGRSVRVEAIIGETALRQMSGAPQLKRAQLERLLADGGLPGFGLRVLPFSAGFHPGVEGPFTILDVGPEPMFQVVTVHSLTRSWYIDDEPELNHYGEVFDRIREVALSESDSRAMIEQIRSET</sequence>
<evidence type="ECO:0000313" key="3">
    <source>
        <dbReference type="Proteomes" id="UP001595872"/>
    </source>
</evidence>
<dbReference type="Proteomes" id="UP001595872">
    <property type="component" value="Unassembled WGS sequence"/>
</dbReference>
<evidence type="ECO:0000313" key="2">
    <source>
        <dbReference type="EMBL" id="MFC4909204.1"/>
    </source>
</evidence>
<accession>A0ABV9TYX0</accession>
<dbReference type="InterPro" id="IPR001387">
    <property type="entry name" value="Cro/C1-type_HTH"/>
</dbReference>
<protein>
    <submittedName>
        <fullName evidence="2">Helix-turn-helix domain-containing protein</fullName>
    </submittedName>
</protein>
<reference evidence="3" key="1">
    <citation type="journal article" date="2019" name="Int. J. Syst. Evol. Microbiol.">
        <title>The Global Catalogue of Microorganisms (GCM) 10K type strain sequencing project: providing services to taxonomists for standard genome sequencing and annotation.</title>
        <authorList>
            <consortium name="The Broad Institute Genomics Platform"/>
            <consortium name="The Broad Institute Genome Sequencing Center for Infectious Disease"/>
            <person name="Wu L."/>
            <person name="Ma J."/>
        </authorList>
    </citation>
    <scope>NUCLEOTIDE SEQUENCE [LARGE SCALE GENOMIC DNA]</scope>
    <source>
        <strain evidence="3">KLKA75</strain>
    </source>
</reference>
<dbReference type="SMART" id="SM00530">
    <property type="entry name" value="HTH_XRE"/>
    <property type="match status" value="1"/>
</dbReference>
<feature type="domain" description="HTH cro/C1-type" evidence="1">
    <location>
        <begin position="18"/>
        <end position="73"/>
    </location>
</feature>
<organism evidence="2 3">
    <name type="scientific">Actinomadura gamaensis</name>
    <dbReference type="NCBI Taxonomy" id="1763541"/>
    <lineage>
        <taxon>Bacteria</taxon>
        <taxon>Bacillati</taxon>
        <taxon>Actinomycetota</taxon>
        <taxon>Actinomycetes</taxon>
        <taxon>Streptosporangiales</taxon>
        <taxon>Thermomonosporaceae</taxon>
        <taxon>Actinomadura</taxon>
    </lineage>
</organism>